<dbReference type="AlphaFoldDB" id="A0A6A7ASV2"/>
<keyword evidence="3" id="KW-1185">Reference proteome</keyword>
<organism evidence="2 3">
    <name type="scientific">Plenodomus tracheiphilus IPT5</name>
    <dbReference type="NCBI Taxonomy" id="1408161"/>
    <lineage>
        <taxon>Eukaryota</taxon>
        <taxon>Fungi</taxon>
        <taxon>Dikarya</taxon>
        <taxon>Ascomycota</taxon>
        <taxon>Pezizomycotina</taxon>
        <taxon>Dothideomycetes</taxon>
        <taxon>Pleosporomycetidae</taxon>
        <taxon>Pleosporales</taxon>
        <taxon>Pleosporineae</taxon>
        <taxon>Leptosphaeriaceae</taxon>
        <taxon>Plenodomus</taxon>
    </lineage>
</organism>
<gene>
    <name evidence="2" type="ORF">T440DRAFT_233028</name>
</gene>
<evidence type="ECO:0000256" key="1">
    <source>
        <dbReference type="SAM" id="MobiDB-lite"/>
    </source>
</evidence>
<evidence type="ECO:0000313" key="2">
    <source>
        <dbReference type="EMBL" id="KAF2846341.1"/>
    </source>
</evidence>
<feature type="compositionally biased region" description="Basic and acidic residues" evidence="1">
    <location>
        <begin position="58"/>
        <end position="67"/>
    </location>
</feature>
<protein>
    <submittedName>
        <fullName evidence="2">Uncharacterized protein</fullName>
    </submittedName>
</protein>
<feature type="compositionally biased region" description="Basic residues" evidence="1">
    <location>
        <begin position="108"/>
        <end position="118"/>
    </location>
</feature>
<feature type="region of interest" description="Disordered" evidence="1">
    <location>
        <begin position="54"/>
        <end position="129"/>
    </location>
</feature>
<dbReference type="EMBL" id="MU006336">
    <property type="protein sequence ID" value="KAF2846341.1"/>
    <property type="molecule type" value="Genomic_DNA"/>
</dbReference>
<sequence>MYIGPRRSSTFKTAKVNSSRGSHFACGLCTWEELKIHLAPLTCTWSSPTTHGNTVIDAKPHTGRRNEAAVGPNNDSRHSTTHAHLHLTQDTKSPRLETTRATLSSTHAKAKTRPKSKTHMSVTRYKLTN</sequence>
<proteinExistence type="predicted"/>
<name>A0A6A7ASV2_9PLEO</name>
<reference evidence="2" key="1">
    <citation type="submission" date="2020-01" db="EMBL/GenBank/DDBJ databases">
        <authorList>
            <consortium name="DOE Joint Genome Institute"/>
            <person name="Haridas S."/>
            <person name="Albert R."/>
            <person name="Binder M."/>
            <person name="Bloem J."/>
            <person name="Labutti K."/>
            <person name="Salamov A."/>
            <person name="Andreopoulos B."/>
            <person name="Baker S.E."/>
            <person name="Barry K."/>
            <person name="Bills G."/>
            <person name="Bluhm B.H."/>
            <person name="Cannon C."/>
            <person name="Castanera R."/>
            <person name="Culley D.E."/>
            <person name="Daum C."/>
            <person name="Ezra D."/>
            <person name="Gonzalez J.B."/>
            <person name="Henrissat B."/>
            <person name="Kuo A."/>
            <person name="Liang C."/>
            <person name="Lipzen A."/>
            <person name="Lutzoni F."/>
            <person name="Magnuson J."/>
            <person name="Mondo S."/>
            <person name="Nolan M."/>
            <person name="Ohm R."/>
            <person name="Pangilinan J."/>
            <person name="Park H.-J."/>
            <person name="Ramirez L."/>
            <person name="Alfaro M."/>
            <person name="Sun H."/>
            <person name="Tritt A."/>
            <person name="Yoshinaga Y."/>
            <person name="Zwiers L.-H."/>
            <person name="Turgeon B.G."/>
            <person name="Goodwin S.B."/>
            <person name="Spatafora J.W."/>
            <person name="Crous P.W."/>
            <person name="Grigoriev I.V."/>
        </authorList>
    </citation>
    <scope>NUCLEOTIDE SEQUENCE</scope>
    <source>
        <strain evidence="2">IPT5</strain>
    </source>
</reference>
<evidence type="ECO:0000313" key="3">
    <source>
        <dbReference type="Proteomes" id="UP000799423"/>
    </source>
</evidence>
<dbReference type="Proteomes" id="UP000799423">
    <property type="component" value="Unassembled WGS sequence"/>
</dbReference>
<accession>A0A6A7ASV2</accession>
<feature type="compositionally biased region" description="Basic and acidic residues" evidence="1">
    <location>
        <begin position="87"/>
        <end position="98"/>
    </location>
</feature>